<feature type="domain" description="WYL" evidence="1">
    <location>
        <begin position="155"/>
        <end position="222"/>
    </location>
</feature>
<evidence type="ECO:0000313" key="3">
    <source>
        <dbReference type="EMBL" id="MDU0369602.1"/>
    </source>
</evidence>
<dbReference type="PANTHER" id="PTHR34580">
    <property type="match status" value="1"/>
</dbReference>
<sequence length="334" mass="38341">MSISNQLIRYRTLDRCFQRRHHGPWSKEDLIEELSAALREESRTAQSVSPRTLAEDIRNMRNGIGGEEPAPIVCDADGYYYEDPNFKYFLSPVTAEETEVLQQVLLVLQQFQGLGLNGPLDKLVRRVKKNLRQERPATTPAIEFEQVPAYTGTQHLQALHRAIHHRQVLQLTYQSFDAARSWQETVHPYLLKQYNHRWFLIGLASGRTGISNFALDRILVVEPAAAPAFQPPATDLAARFAEIIGVTFPDGEPVQEVHLRFYHDRGQYARTKPLHPSQQITLHDGEILELRLRLRLNRELETQLLAFGEDVEVLAPAALRTRLHDRLRSALTRY</sequence>
<comment type="caution">
    <text evidence="3">The sequence shown here is derived from an EMBL/GenBank/DDBJ whole genome shotgun (WGS) entry which is preliminary data.</text>
</comment>
<dbReference type="InterPro" id="IPR051534">
    <property type="entry name" value="CBASS_pafABC_assoc_protein"/>
</dbReference>
<accession>A0ABU3TE02</accession>
<organism evidence="3 4">
    <name type="scientific">Hymenobacter endophyticus</name>
    <dbReference type="NCBI Taxonomy" id="3076335"/>
    <lineage>
        <taxon>Bacteria</taxon>
        <taxon>Pseudomonadati</taxon>
        <taxon>Bacteroidota</taxon>
        <taxon>Cytophagia</taxon>
        <taxon>Cytophagales</taxon>
        <taxon>Hymenobacteraceae</taxon>
        <taxon>Hymenobacter</taxon>
    </lineage>
</organism>
<keyword evidence="4" id="KW-1185">Reference proteome</keyword>
<name>A0ABU3TE02_9BACT</name>
<evidence type="ECO:0000313" key="4">
    <source>
        <dbReference type="Proteomes" id="UP001250698"/>
    </source>
</evidence>
<dbReference type="Proteomes" id="UP001250698">
    <property type="component" value="Unassembled WGS sequence"/>
</dbReference>
<reference evidence="3 4" key="1">
    <citation type="submission" date="2023-10" db="EMBL/GenBank/DDBJ databases">
        <title>Hymenobacter endophyticus sp. nov., an isolate from the leaf tissues of wheat.</title>
        <authorList>
            <person name="Dai Y."/>
        </authorList>
    </citation>
    <scope>NUCLEOTIDE SEQUENCE [LARGE SCALE GENOMIC DNA]</scope>
    <source>
        <strain evidence="3 4">ZK17L-C2</strain>
    </source>
</reference>
<dbReference type="InterPro" id="IPR057727">
    <property type="entry name" value="WCX_dom"/>
</dbReference>
<dbReference type="PANTHER" id="PTHR34580:SF9">
    <property type="entry name" value="SLL5097 PROTEIN"/>
    <property type="match status" value="1"/>
</dbReference>
<proteinExistence type="predicted"/>
<dbReference type="Pfam" id="PF13280">
    <property type="entry name" value="WYL"/>
    <property type="match status" value="1"/>
</dbReference>
<evidence type="ECO:0000259" key="1">
    <source>
        <dbReference type="Pfam" id="PF13280"/>
    </source>
</evidence>
<dbReference type="InterPro" id="IPR026881">
    <property type="entry name" value="WYL_dom"/>
</dbReference>
<dbReference type="PROSITE" id="PS52050">
    <property type="entry name" value="WYL"/>
    <property type="match status" value="1"/>
</dbReference>
<dbReference type="RefSeq" id="WP_315997094.1">
    <property type="nucleotide sequence ID" value="NZ_JAWDJT010000002.1"/>
</dbReference>
<gene>
    <name evidence="3" type="ORF">ROI90_04275</name>
</gene>
<protein>
    <submittedName>
        <fullName evidence="3">WYL domain-containing protein</fullName>
    </submittedName>
</protein>
<dbReference type="Pfam" id="PF25583">
    <property type="entry name" value="WCX"/>
    <property type="match status" value="1"/>
</dbReference>
<evidence type="ECO:0000259" key="2">
    <source>
        <dbReference type="Pfam" id="PF25583"/>
    </source>
</evidence>
<feature type="domain" description="WCX" evidence="2">
    <location>
        <begin position="254"/>
        <end position="331"/>
    </location>
</feature>
<dbReference type="EMBL" id="JAWDJT010000002">
    <property type="protein sequence ID" value="MDU0369602.1"/>
    <property type="molecule type" value="Genomic_DNA"/>
</dbReference>